<accession>A0A6G3ZU04</accession>
<comment type="caution">
    <text evidence="1">The sequence shown here is derived from an EMBL/GenBank/DDBJ whole genome shotgun (WGS) entry which is preliminary data.</text>
</comment>
<sequence length="97" mass="11483">MKYICPICGFDEFKNAPYDENGNESFEVCHCCGFEFGFDDVHEGHTFESYRAKWIGEGALWFYQPTKPINWDLNLQLGNIEKIQPMYLPCYLRNRNQ</sequence>
<protein>
    <submittedName>
        <fullName evidence="1">Uncharacterized protein</fullName>
    </submittedName>
</protein>
<gene>
    <name evidence="1" type="ORF">GK047_02550</name>
</gene>
<name>A0A6G3ZU04_9BACL</name>
<organism evidence="1">
    <name type="scientific">Paenibacillus sp. SYP-B3998</name>
    <dbReference type="NCBI Taxonomy" id="2678564"/>
    <lineage>
        <taxon>Bacteria</taxon>
        <taxon>Bacillati</taxon>
        <taxon>Bacillota</taxon>
        <taxon>Bacilli</taxon>
        <taxon>Bacillales</taxon>
        <taxon>Paenibacillaceae</taxon>
        <taxon>Paenibacillus</taxon>
    </lineage>
</organism>
<evidence type="ECO:0000313" key="1">
    <source>
        <dbReference type="EMBL" id="NEW04897.1"/>
    </source>
</evidence>
<proteinExistence type="predicted"/>
<reference evidence="1" key="1">
    <citation type="submission" date="2020-02" db="EMBL/GenBank/DDBJ databases">
        <authorList>
            <person name="Shen X.-R."/>
            <person name="Zhang Y.-X."/>
        </authorList>
    </citation>
    <scope>NUCLEOTIDE SEQUENCE</scope>
    <source>
        <strain evidence="1">SYP-B3998</strain>
    </source>
</reference>
<dbReference type="EMBL" id="JAAIKC010000001">
    <property type="protein sequence ID" value="NEW04897.1"/>
    <property type="molecule type" value="Genomic_DNA"/>
</dbReference>
<dbReference type="AlphaFoldDB" id="A0A6G3ZU04"/>